<evidence type="ECO:0000313" key="5">
    <source>
        <dbReference type="EMBL" id="MBK1646213.1"/>
    </source>
</evidence>
<dbReference type="PROSITE" id="PS50887">
    <property type="entry name" value="GGDEF"/>
    <property type="match status" value="1"/>
</dbReference>
<evidence type="ECO:0000256" key="1">
    <source>
        <dbReference type="ARBA" id="ARBA00001946"/>
    </source>
</evidence>
<dbReference type="Gene3D" id="3.30.70.270">
    <property type="match status" value="1"/>
</dbReference>
<dbReference type="SUPFAM" id="SSF55073">
    <property type="entry name" value="Nucleotide cyclase"/>
    <property type="match status" value="1"/>
</dbReference>
<comment type="caution">
    <text evidence="5">The sequence shown here is derived from an EMBL/GenBank/DDBJ whole genome shotgun (WGS) entry which is preliminary data.</text>
</comment>
<dbReference type="Pfam" id="PF00990">
    <property type="entry name" value="GGDEF"/>
    <property type="match status" value="1"/>
</dbReference>
<dbReference type="GO" id="GO:0003824">
    <property type="term" value="F:catalytic activity"/>
    <property type="evidence" value="ECO:0007669"/>
    <property type="project" value="UniProtKB-ARBA"/>
</dbReference>
<name>A0A9X0WKH7_9GAMM</name>
<dbReference type="SUPFAM" id="SSF55785">
    <property type="entry name" value="PYP-like sensor domain (PAS domain)"/>
    <property type="match status" value="5"/>
</dbReference>
<dbReference type="Gene3D" id="3.30.450.20">
    <property type="entry name" value="PAS domain"/>
    <property type="match status" value="5"/>
</dbReference>
<dbReference type="PROSITE" id="PS50112">
    <property type="entry name" value="PAS"/>
    <property type="match status" value="3"/>
</dbReference>
<dbReference type="CDD" id="cd01949">
    <property type="entry name" value="GGDEF"/>
    <property type="match status" value="1"/>
</dbReference>
<sequence length="812" mass="92053">MQPATWEWLENLPVGTYELRIRPDGLPEFTHVSTRWLEICGLNRSQFMADQGLAIAVIHPDDRQGMILANREAMAQTQPQPFHWEGRLLLHDDRQIWVAISSNPRKAENGEVIWEGVMVDVTAYKRIELQLRENVQQLRLMLQHLPTAVLVAALSPEQPVLFSNTAFERVFGYTQLEISGIRAWVRLVCPHPEEQSATWTWWERALAEAIATNGRVDHKTLPIMHKDGSPRHVVMSATLVDDLLIASFEDVTESMRAQAAMARSEARFRALFESTSEAVMLLDARHFIDANQATLRLFGIADRETFCATHFADLSPSHQPCGIPSLELADQHIQTALREGSCRFEWVHCRSDSDVEIPCEVVLSALELEGERLLLATVRDHTERWRAAAERRQSQERLDAMLKAMPELMFRVDRSGLIHEFHSSSMRQLYLPPESFLGKRVAEVLPAEAADIVMAAIEEAATRGCHRGGIYSLPMPHGEAWYELSIAAMGAPQLPSTECVALVHDITRQKRSEEELRLSEQTFRTLVEDANDIIYTLNLNGEFQYLSPNLREILGFDPADFLGQGIASIVHPEDLQRCQDFLMRLLETRQKQSGLEYRVRHQDGHWRWHVTNASPLFEPDGKLMGMLGIAHDISERKANESYIKHLAHHDALTDLPNRTLFFDRLQQALCDAERNHLQVALMFIDLDRFKPINDNHGHDIGDLVLKCVAKRLVSVLRQSDCVGRIGGDEFLVLLRRMTTAEAVIGVADQIVCALREPVCIGNLQLRLSCSIGIALYPLHGRDSITLARRADQAMYQAKQDGRDQIRLAETIT</sequence>
<organism evidence="5 6">
    <name type="scientific">Thiocapsa imhoffii</name>
    <dbReference type="NCBI Taxonomy" id="382777"/>
    <lineage>
        <taxon>Bacteria</taxon>
        <taxon>Pseudomonadati</taxon>
        <taxon>Pseudomonadota</taxon>
        <taxon>Gammaproteobacteria</taxon>
        <taxon>Chromatiales</taxon>
        <taxon>Chromatiaceae</taxon>
        <taxon>Thiocapsa</taxon>
    </lineage>
</organism>
<reference evidence="5 6" key="1">
    <citation type="journal article" date="2020" name="Microorganisms">
        <title>Osmotic Adaptation and Compatible Solute Biosynthesis of Phototrophic Bacteria as Revealed from Genome Analyses.</title>
        <authorList>
            <person name="Imhoff J.F."/>
            <person name="Rahn T."/>
            <person name="Kunzel S."/>
            <person name="Keller A."/>
            <person name="Neulinger S.C."/>
        </authorList>
    </citation>
    <scope>NUCLEOTIDE SEQUENCE [LARGE SCALE GENOMIC DNA]</scope>
    <source>
        <strain evidence="5 6">DSM 21303</strain>
    </source>
</reference>
<dbReference type="Pfam" id="PF13426">
    <property type="entry name" value="PAS_9"/>
    <property type="match status" value="1"/>
</dbReference>
<dbReference type="InterPro" id="IPR052155">
    <property type="entry name" value="Biofilm_reg_signaling"/>
</dbReference>
<gene>
    <name evidence="5" type="ORF">CKO25_16480</name>
</gene>
<feature type="domain" description="GGDEF" evidence="4">
    <location>
        <begin position="677"/>
        <end position="810"/>
    </location>
</feature>
<keyword evidence="6" id="KW-1185">Reference proteome</keyword>
<dbReference type="InterPro" id="IPR013655">
    <property type="entry name" value="PAS_fold_3"/>
</dbReference>
<dbReference type="PANTHER" id="PTHR44757:SF2">
    <property type="entry name" value="BIOFILM ARCHITECTURE MAINTENANCE PROTEIN MBAA"/>
    <property type="match status" value="1"/>
</dbReference>
<dbReference type="Pfam" id="PF13188">
    <property type="entry name" value="PAS_8"/>
    <property type="match status" value="1"/>
</dbReference>
<feature type="domain" description="PAS" evidence="2">
    <location>
        <begin position="394"/>
        <end position="464"/>
    </location>
</feature>
<dbReference type="InterPro" id="IPR000014">
    <property type="entry name" value="PAS"/>
</dbReference>
<dbReference type="SMART" id="SM00267">
    <property type="entry name" value="GGDEF"/>
    <property type="match status" value="1"/>
</dbReference>
<dbReference type="Pfam" id="PF08448">
    <property type="entry name" value="PAS_4"/>
    <property type="match status" value="1"/>
</dbReference>
<dbReference type="InterPro" id="IPR001610">
    <property type="entry name" value="PAC"/>
</dbReference>
<feature type="domain" description="PAC" evidence="3">
    <location>
        <begin position="593"/>
        <end position="645"/>
    </location>
</feature>
<evidence type="ECO:0000259" key="2">
    <source>
        <dbReference type="PROSITE" id="PS50112"/>
    </source>
</evidence>
<feature type="domain" description="PAC" evidence="3">
    <location>
        <begin position="82"/>
        <end position="133"/>
    </location>
</feature>
<dbReference type="InterPro" id="IPR000160">
    <property type="entry name" value="GGDEF_dom"/>
</dbReference>
<dbReference type="InterPro" id="IPR035965">
    <property type="entry name" value="PAS-like_dom_sf"/>
</dbReference>
<comment type="cofactor">
    <cofactor evidence="1">
        <name>Mg(2+)</name>
        <dbReference type="ChEBI" id="CHEBI:18420"/>
    </cofactor>
</comment>
<dbReference type="InterPro" id="IPR043128">
    <property type="entry name" value="Rev_trsase/Diguanyl_cyclase"/>
</dbReference>
<dbReference type="RefSeq" id="WP_200389023.1">
    <property type="nucleotide sequence ID" value="NZ_NRSD01000021.1"/>
</dbReference>
<proteinExistence type="predicted"/>
<dbReference type="EMBL" id="NRSD01000021">
    <property type="protein sequence ID" value="MBK1646213.1"/>
    <property type="molecule type" value="Genomic_DNA"/>
</dbReference>
<dbReference type="NCBIfam" id="TIGR00254">
    <property type="entry name" value="GGDEF"/>
    <property type="match status" value="1"/>
</dbReference>
<dbReference type="InterPro" id="IPR000700">
    <property type="entry name" value="PAS-assoc_C"/>
</dbReference>
<accession>A0A9X0WKH7</accession>
<dbReference type="InterPro" id="IPR029787">
    <property type="entry name" value="Nucleotide_cyclase"/>
</dbReference>
<dbReference type="FunFam" id="3.30.70.270:FF:000001">
    <property type="entry name" value="Diguanylate cyclase domain protein"/>
    <property type="match status" value="1"/>
</dbReference>
<evidence type="ECO:0008006" key="7">
    <source>
        <dbReference type="Google" id="ProtNLM"/>
    </source>
</evidence>
<evidence type="ECO:0000313" key="6">
    <source>
        <dbReference type="Proteomes" id="UP001138802"/>
    </source>
</evidence>
<dbReference type="SMART" id="SM00086">
    <property type="entry name" value="PAC"/>
    <property type="match status" value="4"/>
</dbReference>
<evidence type="ECO:0000259" key="4">
    <source>
        <dbReference type="PROSITE" id="PS50887"/>
    </source>
</evidence>
<dbReference type="SMART" id="SM00091">
    <property type="entry name" value="PAS"/>
    <property type="match status" value="5"/>
</dbReference>
<evidence type="ECO:0000259" key="3">
    <source>
        <dbReference type="PROSITE" id="PS50113"/>
    </source>
</evidence>
<dbReference type="PROSITE" id="PS50113">
    <property type="entry name" value="PAC"/>
    <property type="match status" value="2"/>
</dbReference>
<dbReference type="NCBIfam" id="TIGR00229">
    <property type="entry name" value="sensory_box"/>
    <property type="match status" value="3"/>
</dbReference>
<dbReference type="InterPro" id="IPR013656">
    <property type="entry name" value="PAS_4"/>
</dbReference>
<feature type="domain" description="PAS" evidence="2">
    <location>
        <begin position="134"/>
        <end position="180"/>
    </location>
</feature>
<dbReference type="Proteomes" id="UP001138802">
    <property type="component" value="Unassembled WGS sequence"/>
</dbReference>
<dbReference type="PANTHER" id="PTHR44757">
    <property type="entry name" value="DIGUANYLATE CYCLASE DGCP"/>
    <property type="match status" value="1"/>
</dbReference>
<dbReference type="Pfam" id="PF08447">
    <property type="entry name" value="PAS_3"/>
    <property type="match status" value="2"/>
</dbReference>
<dbReference type="FunFam" id="3.30.450.20:FF:000099">
    <property type="entry name" value="Sensory box sensor histidine kinase"/>
    <property type="match status" value="1"/>
</dbReference>
<protein>
    <recommendedName>
        <fullName evidence="7">PAS domain S-box protein</fullName>
    </recommendedName>
</protein>
<dbReference type="CDD" id="cd00130">
    <property type="entry name" value="PAS"/>
    <property type="match status" value="4"/>
</dbReference>
<dbReference type="AlphaFoldDB" id="A0A9X0WKH7"/>
<feature type="domain" description="PAS" evidence="2">
    <location>
        <begin position="519"/>
        <end position="589"/>
    </location>
</feature>